<organism evidence="1 2">
    <name type="scientific">Persea americana</name>
    <name type="common">Avocado</name>
    <dbReference type="NCBI Taxonomy" id="3435"/>
    <lineage>
        <taxon>Eukaryota</taxon>
        <taxon>Viridiplantae</taxon>
        <taxon>Streptophyta</taxon>
        <taxon>Embryophyta</taxon>
        <taxon>Tracheophyta</taxon>
        <taxon>Spermatophyta</taxon>
        <taxon>Magnoliopsida</taxon>
        <taxon>Magnoliidae</taxon>
        <taxon>Laurales</taxon>
        <taxon>Lauraceae</taxon>
        <taxon>Persea</taxon>
    </lineage>
</organism>
<comment type="caution">
    <text evidence="1">The sequence shown here is derived from an EMBL/GenBank/DDBJ whole genome shotgun (WGS) entry which is preliminary data.</text>
</comment>
<keyword evidence="2" id="KW-1185">Reference proteome</keyword>
<sequence length="84" mass="9476">MPLPDRKRPLPARGSGSETPSSSKRLKMPLTPSDSTCALPLIPLKETIKIDTIKQNGQSFEDFPSRWVAGQSFEDFPSRWIAWF</sequence>
<name>A0ACC2MGW2_PERAE</name>
<protein>
    <submittedName>
        <fullName evidence="1">Uncharacterized protein</fullName>
    </submittedName>
</protein>
<dbReference type="Proteomes" id="UP001234297">
    <property type="component" value="Chromosome 2"/>
</dbReference>
<evidence type="ECO:0000313" key="1">
    <source>
        <dbReference type="EMBL" id="KAJ8645011.1"/>
    </source>
</evidence>
<accession>A0ACC2MGW2</accession>
<proteinExistence type="predicted"/>
<reference evidence="1 2" key="1">
    <citation type="journal article" date="2022" name="Hortic Res">
        <title>A haplotype resolved chromosomal level avocado genome allows analysis of novel avocado genes.</title>
        <authorList>
            <person name="Nath O."/>
            <person name="Fletcher S.J."/>
            <person name="Hayward A."/>
            <person name="Shaw L.M."/>
            <person name="Masouleh A.K."/>
            <person name="Furtado A."/>
            <person name="Henry R.J."/>
            <person name="Mitter N."/>
        </authorList>
    </citation>
    <scope>NUCLEOTIDE SEQUENCE [LARGE SCALE GENOMIC DNA]</scope>
    <source>
        <strain evidence="2">cv. Hass</strain>
    </source>
</reference>
<gene>
    <name evidence="1" type="ORF">MRB53_006759</name>
</gene>
<evidence type="ECO:0000313" key="2">
    <source>
        <dbReference type="Proteomes" id="UP001234297"/>
    </source>
</evidence>
<dbReference type="EMBL" id="CM056810">
    <property type="protein sequence ID" value="KAJ8645011.1"/>
    <property type="molecule type" value="Genomic_DNA"/>
</dbReference>